<organism evidence="2 3">
    <name type="scientific">Haloflavibacter putidus</name>
    <dbReference type="NCBI Taxonomy" id="2576776"/>
    <lineage>
        <taxon>Bacteria</taxon>
        <taxon>Pseudomonadati</taxon>
        <taxon>Bacteroidota</taxon>
        <taxon>Flavobacteriia</taxon>
        <taxon>Flavobacteriales</taxon>
        <taxon>Flavobacteriaceae</taxon>
        <taxon>Haloflavibacter</taxon>
    </lineage>
</organism>
<evidence type="ECO:0000256" key="1">
    <source>
        <dbReference type="SAM" id="SignalP"/>
    </source>
</evidence>
<gene>
    <name evidence="2" type="ORF">FKR84_02510</name>
</gene>
<protein>
    <submittedName>
        <fullName evidence="2">T9SS type B sorting domain-containing protein</fullName>
    </submittedName>
</protein>
<sequence>MNLKNYFTIILCCLPAFVFAQNISVDFNFYTPQELVENILINSGCIGDVTVTNTVSGDFNNEKSFGYFSGNGSNFPFQEGIVMSTGRLSNVPGPNNSLSDDDAPGWGSDPDLEDILGESNTTNATVIEFDFTPNANSIQFRYIFASEEYQEGDQNTCVYSDLFGFLIKPLGGEYENIAVVPDTNIPVKVTTVHPEIPGGCAAENEAYFGSFNGTDHPINFNGQTKALTAQADVVPNTTYHIKLIVADEQNYRYDSAVFLEGSSFNIGANLGPNLVGQDALCQGETYQLNVGDNGLTPQNYTWILVEENGSEQVLVENPTQDNYTVNSPGTYKVEVDYGNNCIATDFVVIEYVDLSYLSNESLSVCDANNDGLSVFNLNQSIGNLVDNQQNLTVSNFFLSAEDAENNVVANAISNPQSFENTEPNQIIYARIESQTGCFRALEIQLSTNFSNYNPVYLVSCSTDPTNVAFILEDANALIAEEIGTNAFSAVFYATAEEAASQENPLPETLNLPETELPQSIFARLQNSSGCLGTIEVILQNIEPPKLDNNYQVPQFCGSETNNLTLEAGVIENLSSYSYEWNTGETTPSISIDSTGVYEVAITNTKIINGNTYTCTLNNSFQIEGSGAATIDYTVSGNFDNYTIEILAEGLGDYVFALDNENGPFQSENIFSNLKGGEHTIYVKDLNGCGTVLKKIYLLDYMQFFTPNFDGYNDYWQLKNPNNVQTDVRNIYIFDRYGKLLTSISANGKWDGTYHGKNMPSNDYWFKIVLKSGQELKGHFTLKR</sequence>
<proteinExistence type="predicted"/>
<keyword evidence="3" id="KW-1185">Reference proteome</keyword>
<evidence type="ECO:0000313" key="2">
    <source>
        <dbReference type="EMBL" id="TQD40086.1"/>
    </source>
</evidence>
<name>A0A507ZQN6_9FLAO</name>
<evidence type="ECO:0000313" key="3">
    <source>
        <dbReference type="Proteomes" id="UP000317169"/>
    </source>
</evidence>
<dbReference type="EMBL" id="VIAR01000002">
    <property type="protein sequence ID" value="TQD40086.1"/>
    <property type="molecule type" value="Genomic_DNA"/>
</dbReference>
<dbReference type="Proteomes" id="UP000317169">
    <property type="component" value="Unassembled WGS sequence"/>
</dbReference>
<dbReference type="InterPro" id="IPR049804">
    <property type="entry name" value="Choice_anch_L"/>
</dbReference>
<dbReference type="NCBIfam" id="NF038133">
    <property type="entry name" value="choice_anch_L"/>
    <property type="match status" value="1"/>
</dbReference>
<feature type="chain" id="PRO_5021482905" evidence="1">
    <location>
        <begin position="21"/>
        <end position="783"/>
    </location>
</feature>
<feature type="signal peptide" evidence="1">
    <location>
        <begin position="1"/>
        <end position="20"/>
    </location>
</feature>
<dbReference type="InterPro" id="IPR026341">
    <property type="entry name" value="T9SS_type_B"/>
</dbReference>
<comment type="caution">
    <text evidence="2">The sequence shown here is derived from an EMBL/GenBank/DDBJ whole genome shotgun (WGS) entry which is preliminary data.</text>
</comment>
<dbReference type="Pfam" id="PF13585">
    <property type="entry name" value="CHU_C"/>
    <property type="match status" value="1"/>
</dbReference>
<dbReference type="OrthoDB" id="9765926at2"/>
<reference evidence="2 3" key="1">
    <citation type="submission" date="2019-06" db="EMBL/GenBank/DDBJ databases">
        <title>Flavibacter putida gen. nov., sp. nov., a novel marine bacterium of the family Flavobacteriaceae isolated from coastal seawater.</title>
        <authorList>
            <person name="Feng X."/>
        </authorList>
    </citation>
    <scope>NUCLEOTIDE SEQUENCE [LARGE SCALE GENOMIC DNA]</scope>
    <source>
        <strain evidence="2 3">PLHSN227</strain>
    </source>
</reference>
<accession>A0A507ZQN6</accession>
<dbReference type="NCBIfam" id="TIGR04131">
    <property type="entry name" value="Bac_Flav_CTERM"/>
    <property type="match status" value="1"/>
</dbReference>
<keyword evidence="1" id="KW-0732">Signal</keyword>
<dbReference type="AlphaFoldDB" id="A0A507ZQN6"/>